<evidence type="ECO:0000259" key="5">
    <source>
        <dbReference type="PROSITE" id="PS50977"/>
    </source>
</evidence>
<dbReference type="RefSeq" id="WP_208056802.1">
    <property type="nucleotide sequence ID" value="NZ_JAGEMK010000010.1"/>
</dbReference>
<dbReference type="EMBL" id="JAGEMK010000010">
    <property type="protein sequence ID" value="MBO1753117.1"/>
    <property type="molecule type" value="Genomic_DNA"/>
</dbReference>
<evidence type="ECO:0000256" key="3">
    <source>
        <dbReference type="ARBA" id="ARBA00023163"/>
    </source>
</evidence>
<dbReference type="GO" id="GO:0000976">
    <property type="term" value="F:transcription cis-regulatory region binding"/>
    <property type="evidence" value="ECO:0007669"/>
    <property type="project" value="TreeGrafter"/>
</dbReference>
<keyword evidence="7" id="KW-1185">Reference proteome</keyword>
<reference evidence="6" key="1">
    <citation type="submission" date="2021-03" db="EMBL/GenBank/DDBJ databases">
        <title>Actinotalea soli sp. nov., isolated from soil.</title>
        <authorList>
            <person name="Ping W."/>
            <person name="Zhang J."/>
        </authorList>
    </citation>
    <scope>NUCLEOTIDE SEQUENCE</scope>
    <source>
        <strain evidence="6">BY-33</strain>
    </source>
</reference>
<gene>
    <name evidence="6" type="ORF">J4G33_15005</name>
</gene>
<evidence type="ECO:0000256" key="2">
    <source>
        <dbReference type="ARBA" id="ARBA00023125"/>
    </source>
</evidence>
<proteinExistence type="predicted"/>
<dbReference type="Proteomes" id="UP000664209">
    <property type="component" value="Unassembled WGS sequence"/>
</dbReference>
<sequence>MATPDPLPAMTPGARRVLTAASALFYARGIHAVGVDAIAEAAGVTKKTLYDRFGSKDALVLTYLQERDLRWREHLEGVLDAVAAGGTARVLAVFDAAAAWSEANSPRGCSAVNARAETDDPDHPVSRESLRQKRWLLGLFERLLTEAEVSDPGALSQTLMLLYEGAIVTVGMGTLEAPFARARDAAADLLDRASS</sequence>
<dbReference type="SUPFAM" id="SSF46689">
    <property type="entry name" value="Homeodomain-like"/>
    <property type="match status" value="1"/>
</dbReference>
<keyword evidence="1" id="KW-0805">Transcription regulation</keyword>
<dbReference type="PANTHER" id="PTHR30055">
    <property type="entry name" value="HTH-TYPE TRANSCRIPTIONAL REGULATOR RUTR"/>
    <property type="match status" value="1"/>
</dbReference>
<dbReference type="GO" id="GO:0003700">
    <property type="term" value="F:DNA-binding transcription factor activity"/>
    <property type="evidence" value="ECO:0007669"/>
    <property type="project" value="TreeGrafter"/>
</dbReference>
<evidence type="ECO:0000256" key="4">
    <source>
        <dbReference type="PROSITE-ProRule" id="PRU00335"/>
    </source>
</evidence>
<dbReference type="Pfam" id="PF16925">
    <property type="entry name" value="TetR_C_13"/>
    <property type="match status" value="1"/>
</dbReference>
<dbReference type="Gene3D" id="1.10.357.10">
    <property type="entry name" value="Tetracycline Repressor, domain 2"/>
    <property type="match status" value="1"/>
</dbReference>
<evidence type="ECO:0000313" key="6">
    <source>
        <dbReference type="EMBL" id="MBO1753117.1"/>
    </source>
</evidence>
<dbReference type="InterPro" id="IPR036271">
    <property type="entry name" value="Tet_transcr_reg_TetR-rel_C_sf"/>
</dbReference>
<dbReference type="SUPFAM" id="SSF48498">
    <property type="entry name" value="Tetracyclin repressor-like, C-terminal domain"/>
    <property type="match status" value="1"/>
</dbReference>
<keyword evidence="3" id="KW-0804">Transcription</keyword>
<protein>
    <submittedName>
        <fullName evidence="6">TetR/AcrR family transcriptional regulator</fullName>
    </submittedName>
</protein>
<dbReference type="InterPro" id="IPR001647">
    <property type="entry name" value="HTH_TetR"/>
</dbReference>
<name>A0A939LR00_9CELL</name>
<dbReference type="InterPro" id="IPR011075">
    <property type="entry name" value="TetR_C"/>
</dbReference>
<dbReference type="PANTHER" id="PTHR30055:SF200">
    <property type="entry name" value="HTH-TYPE TRANSCRIPTIONAL REPRESSOR BDCR"/>
    <property type="match status" value="1"/>
</dbReference>
<dbReference type="AlphaFoldDB" id="A0A939LR00"/>
<dbReference type="InterPro" id="IPR009057">
    <property type="entry name" value="Homeodomain-like_sf"/>
</dbReference>
<organism evidence="6 7">
    <name type="scientific">Actinotalea soli</name>
    <dbReference type="NCBI Taxonomy" id="2819234"/>
    <lineage>
        <taxon>Bacteria</taxon>
        <taxon>Bacillati</taxon>
        <taxon>Actinomycetota</taxon>
        <taxon>Actinomycetes</taxon>
        <taxon>Micrococcales</taxon>
        <taxon>Cellulomonadaceae</taxon>
        <taxon>Actinotalea</taxon>
    </lineage>
</organism>
<keyword evidence="2 4" id="KW-0238">DNA-binding</keyword>
<dbReference type="Pfam" id="PF00440">
    <property type="entry name" value="TetR_N"/>
    <property type="match status" value="1"/>
</dbReference>
<accession>A0A939LR00</accession>
<feature type="DNA-binding region" description="H-T-H motif" evidence="4">
    <location>
        <begin position="34"/>
        <end position="53"/>
    </location>
</feature>
<dbReference type="InterPro" id="IPR050109">
    <property type="entry name" value="HTH-type_TetR-like_transc_reg"/>
</dbReference>
<dbReference type="PROSITE" id="PS50977">
    <property type="entry name" value="HTH_TETR_2"/>
    <property type="match status" value="1"/>
</dbReference>
<evidence type="ECO:0000256" key="1">
    <source>
        <dbReference type="ARBA" id="ARBA00023015"/>
    </source>
</evidence>
<feature type="domain" description="HTH tetR-type" evidence="5">
    <location>
        <begin position="11"/>
        <end position="71"/>
    </location>
</feature>
<dbReference type="PRINTS" id="PR00455">
    <property type="entry name" value="HTHTETR"/>
</dbReference>
<comment type="caution">
    <text evidence="6">The sequence shown here is derived from an EMBL/GenBank/DDBJ whole genome shotgun (WGS) entry which is preliminary data.</text>
</comment>
<evidence type="ECO:0000313" key="7">
    <source>
        <dbReference type="Proteomes" id="UP000664209"/>
    </source>
</evidence>